<evidence type="ECO:0000256" key="1">
    <source>
        <dbReference type="SAM" id="MobiDB-lite"/>
    </source>
</evidence>
<name>A0ABQ5FJ60_9ASTR</name>
<accession>A0ABQ5FJ60</accession>
<feature type="region of interest" description="Disordered" evidence="1">
    <location>
        <begin position="1"/>
        <end position="80"/>
    </location>
</feature>
<proteinExistence type="predicted"/>
<evidence type="ECO:0000313" key="2">
    <source>
        <dbReference type="EMBL" id="GJT63358.1"/>
    </source>
</evidence>
<feature type="compositionally biased region" description="Polar residues" evidence="1">
    <location>
        <begin position="1"/>
        <end position="26"/>
    </location>
</feature>
<feature type="compositionally biased region" description="Polar residues" evidence="1">
    <location>
        <begin position="41"/>
        <end position="53"/>
    </location>
</feature>
<gene>
    <name evidence="2" type="ORF">Tco_1006891</name>
</gene>
<reference evidence="2" key="2">
    <citation type="submission" date="2022-01" db="EMBL/GenBank/DDBJ databases">
        <authorList>
            <person name="Yamashiro T."/>
            <person name="Shiraishi A."/>
            <person name="Satake H."/>
            <person name="Nakayama K."/>
        </authorList>
    </citation>
    <scope>NUCLEOTIDE SEQUENCE</scope>
</reference>
<protein>
    <submittedName>
        <fullName evidence="2">Uncharacterized protein</fullName>
    </submittedName>
</protein>
<dbReference type="EMBL" id="BQNB010017454">
    <property type="protein sequence ID" value="GJT63358.1"/>
    <property type="molecule type" value="Genomic_DNA"/>
</dbReference>
<dbReference type="Proteomes" id="UP001151760">
    <property type="component" value="Unassembled WGS sequence"/>
</dbReference>
<organism evidence="2 3">
    <name type="scientific">Tanacetum coccineum</name>
    <dbReference type="NCBI Taxonomy" id="301880"/>
    <lineage>
        <taxon>Eukaryota</taxon>
        <taxon>Viridiplantae</taxon>
        <taxon>Streptophyta</taxon>
        <taxon>Embryophyta</taxon>
        <taxon>Tracheophyta</taxon>
        <taxon>Spermatophyta</taxon>
        <taxon>Magnoliopsida</taxon>
        <taxon>eudicotyledons</taxon>
        <taxon>Gunneridae</taxon>
        <taxon>Pentapetalae</taxon>
        <taxon>asterids</taxon>
        <taxon>campanulids</taxon>
        <taxon>Asterales</taxon>
        <taxon>Asteraceae</taxon>
        <taxon>Asteroideae</taxon>
        <taxon>Anthemideae</taxon>
        <taxon>Anthemidinae</taxon>
        <taxon>Tanacetum</taxon>
    </lineage>
</organism>
<keyword evidence="3" id="KW-1185">Reference proteome</keyword>
<evidence type="ECO:0000313" key="3">
    <source>
        <dbReference type="Proteomes" id="UP001151760"/>
    </source>
</evidence>
<reference evidence="2" key="1">
    <citation type="journal article" date="2022" name="Int. J. Mol. Sci.">
        <title>Draft Genome of Tanacetum Coccineum: Genomic Comparison of Closely Related Tanacetum-Family Plants.</title>
        <authorList>
            <person name="Yamashiro T."/>
            <person name="Shiraishi A."/>
            <person name="Nakayama K."/>
            <person name="Satake H."/>
        </authorList>
    </citation>
    <scope>NUCLEOTIDE SEQUENCE</scope>
</reference>
<feature type="compositionally biased region" description="Polar residues" evidence="1">
    <location>
        <begin position="60"/>
        <end position="80"/>
    </location>
</feature>
<comment type="caution">
    <text evidence="2">The sequence shown here is derived from an EMBL/GenBank/DDBJ whole genome shotgun (WGS) entry which is preliminary data.</text>
</comment>
<sequence length="214" mass="23961">MPKQSSPFNDSSKENSPIASSNQTSPPLIDPYMTRVFQAKSPPQSDNQSQPTQPLFPCNEPSQENHSMTPSNLVSPQTTTPLLIDPYVDDISQGNHNINQTLSQLPPSLTRERLVDEINQLQDLSNLLAMHLSNQTANPPPTPSNMPHTITLDQVEYHVGYYPCCRYTQKQFLSLSKDLNWIEYLLTRPYPPLQVSCNYPTTTTSAPNSPPTTH</sequence>